<comment type="caution">
    <text evidence="1">The sequence shown here is derived from an EMBL/GenBank/DDBJ whole genome shotgun (WGS) entry which is preliminary data.</text>
</comment>
<sequence>MFPLPAPWAAAPGRRVTGASWYPGVHDLGTAPPELGRVGYLRSPRETLAHRRRPRCLMRWMTPRMSRTGFRFYSEALPIYESLECLDRSAQMRRLGE</sequence>
<organism evidence="1 2">
    <name type="scientific">Pleurodeles waltl</name>
    <name type="common">Iberian ribbed newt</name>
    <dbReference type="NCBI Taxonomy" id="8319"/>
    <lineage>
        <taxon>Eukaryota</taxon>
        <taxon>Metazoa</taxon>
        <taxon>Chordata</taxon>
        <taxon>Craniata</taxon>
        <taxon>Vertebrata</taxon>
        <taxon>Euteleostomi</taxon>
        <taxon>Amphibia</taxon>
        <taxon>Batrachia</taxon>
        <taxon>Caudata</taxon>
        <taxon>Salamandroidea</taxon>
        <taxon>Salamandridae</taxon>
        <taxon>Pleurodelinae</taxon>
        <taxon>Pleurodeles</taxon>
    </lineage>
</organism>
<evidence type="ECO:0000313" key="1">
    <source>
        <dbReference type="EMBL" id="KAJ1160281.1"/>
    </source>
</evidence>
<keyword evidence="2" id="KW-1185">Reference proteome</keyword>
<reference evidence="1" key="1">
    <citation type="journal article" date="2022" name="bioRxiv">
        <title>Sequencing and chromosome-scale assembly of the giantPleurodeles waltlgenome.</title>
        <authorList>
            <person name="Brown T."/>
            <person name="Elewa A."/>
            <person name="Iarovenko S."/>
            <person name="Subramanian E."/>
            <person name="Araus A.J."/>
            <person name="Petzold A."/>
            <person name="Susuki M."/>
            <person name="Suzuki K.-i.T."/>
            <person name="Hayashi T."/>
            <person name="Toyoda A."/>
            <person name="Oliveira C."/>
            <person name="Osipova E."/>
            <person name="Leigh N.D."/>
            <person name="Simon A."/>
            <person name="Yun M.H."/>
        </authorList>
    </citation>
    <scope>NUCLEOTIDE SEQUENCE</scope>
    <source>
        <strain evidence="1">20211129_DDA</strain>
        <tissue evidence="1">Liver</tissue>
    </source>
</reference>
<protein>
    <submittedName>
        <fullName evidence="1">Uncharacterized protein</fullName>
    </submittedName>
</protein>
<evidence type="ECO:0000313" key="2">
    <source>
        <dbReference type="Proteomes" id="UP001066276"/>
    </source>
</evidence>
<proteinExistence type="predicted"/>
<gene>
    <name evidence="1" type="ORF">NDU88_000783</name>
</gene>
<dbReference type="Proteomes" id="UP001066276">
    <property type="component" value="Chromosome 4_2"/>
</dbReference>
<name>A0AAV7S5J0_PLEWA</name>
<accession>A0AAV7S5J0</accession>
<dbReference type="EMBL" id="JANPWB010000008">
    <property type="protein sequence ID" value="KAJ1160281.1"/>
    <property type="molecule type" value="Genomic_DNA"/>
</dbReference>
<dbReference type="AlphaFoldDB" id="A0AAV7S5J0"/>